<dbReference type="Proteomes" id="UP000237752">
    <property type="component" value="Unassembled WGS sequence"/>
</dbReference>
<evidence type="ECO:0000256" key="1">
    <source>
        <dbReference type="ARBA" id="ARBA00022630"/>
    </source>
</evidence>
<dbReference type="Gene3D" id="3.20.20.70">
    <property type="entry name" value="Aldolase class I"/>
    <property type="match status" value="1"/>
</dbReference>
<keyword evidence="2" id="KW-0288">FMN</keyword>
<dbReference type="PANTHER" id="PTHR32332:SF38">
    <property type="entry name" value="MONOOXYGENASE RV1533-RELATED"/>
    <property type="match status" value="1"/>
</dbReference>
<proteinExistence type="predicted"/>
<evidence type="ECO:0000313" key="5">
    <source>
        <dbReference type="Proteomes" id="UP000237752"/>
    </source>
</evidence>
<comment type="caution">
    <text evidence="4">The sequence shown here is derived from an EMBL/GenBank/DDBJ whole genome shotgun (WGS) entry which is preliminary data.</text>
</comment>
<dbReference type="GO" id="GO:0051213">
    <property type="term" value="F:dioxygenase activity"/>
    <property type="evidence" value="ECO:0007669"/>
    <property type="project" value="UniProtKB-KW"/>
</dbReference>
<dbReference type="AlphaFoldDB" id="A0A2T1A5T6"/>
<dbReference type="Pfam" id="PF03060">
    <property type="entry name" value="NMO"/>
    <property type="match status" value="1"/>
</dbReference>
<dbReference type="SUPFAM" id="SSF51412">
    <property type="entry name" value="Inosine monophosphate dehydrogenase (IMPDH)"/>
    <property type="match status" value="1"/>
</dbReference>
<dbReference type="InterPro" id="IPR013785">
    <property type="entry name" value="Aldolase_TIM"/>
</dbReference>
<evidence type="ECO:0000313" key="4">
    <source>
        <dbReference type="EMBL" id="PRZ43973.1"/>
    </source>
</evidence>
<keyword evidence="4" id="KW-0223">Dioxygenase</keyword>
<keyword evidence="1" id="KW-0285">Flavoprotein</keyword>
<evidence type="ECO:0000256" key="3">
    <source>
        <dbReference type="ARBA" id="ARBA00023002"/>
    </source>
</evidence>
<dbReference type="GO" id="GO:0018580">
    <property type="term" value="F:nitronate monooxygenase activity"/>
    <property type="evidence" value="ECO:0007669"/>
    <property type="project" value="InterPro"/>
</dbReference>
<dbReference type="InterPro" id="IPR004136">
    <property type="entry name" value="NMO"/>
</dbReference>
<reference evidence="4 5" key="1">
    <citation type="submission" date="2018-03" db="EMBL/GenBank/DDBJ databases">
        <title>Genomic Encyclopedia of Archaeal and Bacterial Type Strains, Phase II (KMG-II): from individual species to whole genera.</title>
        <authorList>
            <person name="Goeker M."/>
        </authorList>
    </citation>
    <scope>NUCLEOTIDE SEQUENCE [LARGE SCALE GENOMIC DNA]</scope>
    <source>
        <strain evidence="4 5">DSM 100065</strain>
    </source>
</reference>
<dbReference type="RefSeq" id="WP_170110878.1">
    <property type="nucleotide sequence ID" value="NZ_PVUE01000001.1"/>
</dbReference>
<keyword evidence="5" id="KW-1185">Reference proteome</keyword>
<accession>A0A2T1A5T6</accession>
<protein>
    <submittedName>
        <fullName evidence="4">NAD(P)H-dependent flavin oxidoreductase YrpB (Nitropropane dioxygenase family)</fullName>
    </submittedName>
</protein>
<dbReference type="EMBL" id="PVUE01000001">
    <property type="protein sequence ID" value="PRZ43973.1"/>
    <property type="molecule type" value="Genomic_DNA"/>
</dbReference>
<sequence length="357" mass="38204">MDKFESNPLCQELGCEYPIFGFSHSEAVVAAVSNAGGVGIWGATRSTPEEIRDGLRRIRKQVGERPFGVDLVLPKGMPATDDRAAMEAQIPDEHRAFINGLREKYDVPDDGQTGMRSRFVRSEDMAELQLREILNSDVDVFAMGVGSPEAAITRAKQRGKRVVALVGTPVHAQRAIDAGAELIVAQGYDAGAHTGDIGTFSLVPQVVDAAGTVPVIAAGGVATGRHIAASLALGAVGVWMGTAWLFSEEEAVHPVIFEKLQAAGSGDTMRSRADSGKTLRQIRTSWTAEWEADGAPTPLRMPLQDIVVGDFLGAVDRAEVQELMHTPAGQSVAYFNERTTVADIMRDLVAQTREALG</sequence>
<name>A0A2T1A5T6_9ACTN</name>
<evidence type="ECO:0000256" key="2">
    <source>
        <dbReference type="ARBA" id="ARBA00022643"/>
    </source>
</evidence>
<gene>
    <name evidence="4" type="ORF">CLV47_10197</name>
</gene>
<organism evidence="4 5">
    <name type="scientific">Antricoccus suffuscus</name>
    <dbReference type="NCBI Taxonomy" id="1629062"/>
    <lineage>
        <taxon>Bacteria</taxon>
        <taxon>Bacillati</taxon>
        <taxon>Actinomycetota</taxon>
        <taxon>Actinomycetes</taxon>
        <taxon>Geodermatophilales</taxon>
        <taxon>Antricoccaceae</taxon>
        <taxon>Antricoccus</taxon>
    </lineage>
</organism>
<dbReference type="PANTHER" id="PTHR32332">
    <property type="entry name" value="2-NITROPROPANE DIOXYGENASE"/>
    <property type="match status" value="1"/>
</dbReference>
<dbReference type="CDD" id="cd04730">
    <property type="entry name" value="NPD_like"/>
    <property type="match status" value="1"/>
</dbReference>
<keyword evidence="3" id="KW-0560">Oxidoreductase</keyword>